<keyword evidence="2" id="KW-1185">Reference proteome</keyword>
<dbReference type="EMBL" id="CP027845">
    <property type="protein sequence ID" value="AVP87943.1"/>
    <property type="molecule type" value="Genomic_DNA"/>
</dbReference>
<dbReference type="AlphaFoldDB" id="A0A2P1P9J1"/>
<sequence>MKKSLSIFLSDNTFRINPSVATDQGASVAEDFVIFLDQGVTKEELAKNVLKAFIRPTTIIPHPKTREEWFAADKVWYKVMKIKSWKSFIKESKAVYANLDDNKVNIVPTRNIMPRGFIEEVLENSNIHLQLQLKFDPEMMVVSYLQNKSRWLLVFDKVCYEDFMYNDVDRFIKKLNNNGHIIINYECQNSSLYTSWLKVVFANTLRLYNY</sequence>
<protein>
    <submittedName>
        <fullName evidence="1">Uncharacterized protein</fullName>
    </submittedName>
</protein>
<accession>A0A2P1P9J1</accession>
<dbReference type="InterPro" id="IPR037891">
    <property type="entry name" value="Cdil-like_sf"/>
</dbReference>
<dbReference type="Proteomes" id="UP000241762">
    <property type="component" value="Chromosome"/>
</dbReference>
<organism evidence="1 2">
    <name type="scientific">Candidatus Phycorickettsia trachydisci</name>
    <dbReference type="NCBI Taxonomy" id="2115978"/>
    <lineage>
        <taxon>Bacteria</taxon>
        <taxon>Pseudomonadati</taxon>
        <taxon>Pseudomonadota</taxon>
        <taxon>Alphaproteobacteria</taxon>
        <taxon>Rickettsiales</taxon>
        <taxon>Rickettsiaceae</taxon>
        <taxon>Candidatus Phycorickettsia</taxon>
    </lineage>
</organism>
<name>A0A2P1P9J1_9RICK</name>
<gene>
    <name evidence="1" type="ORF">phytr_10150</name>
</gene>
<evidence type="ECO:0000313" key="1">
    <source>
        <dbReference type="EMBL" id="AVP87943.1"/>
    </source>
</evidence>
<evidence type="ECO:0000313" key="2">
    <source>
        <dbReference type="Proteomes" id="UP000241762"/>
    </source>
</evidence>
<reference evidence="1 2" key="1">
    <citation type="submission" date="2018-03" db="EMBL/GenBank/DDBJ databases">
        <title>A gene transfer event suggests a long-term partnership between eustigmatophyte algae and a novel lineage of endosymbiotic bacteria.</title>
        <authorList>
            <person name="Yurchenko T."/>
            <person name="Sevcikova T."/>
            <person name="Pribyl P."/>
            <person name="El Karkouri K."/>
            <person name="Klimes V."/>
            <person name="Amaral R."/>
            <person name="Zbrankova V."/>
            <person name="Kim E."/>
            <person name="Raoult D."/>
            <person name="Santos L.M.A."/>
            <person name="Elias M."/>
        </authorList>
    </citation>
    <scope>NUCLEOTIDE SEQUENCE [LARGE SCALE GENOMIC DNA]</scope>
    <source>
        <strain evidence="1">CCALA 838</strain>
    </source>
</reference>
<dbReference type="Gene3D" id="3.40.1590.10">
    <property type="entry name" value="NMB0488-like"/>
    <property type="match status" value="1"/>
</dbReference>
<dbReference type="KEGG" id="ptc:phytr_10150"/>
<dbReference type="RefSeq" id="WP_106874776.1">
    <property type="nucleotide sequence ID" value="NZ_CP027845.1"/>
</dbReference>
<dbReference type="SUPFAM" id="SSF160207">
    <property type="entry name" value="NMB0488-like"/>
    <property type="match status" value="1"/>
</dbReference>
<proteinExistence type="predicted"/>